<reference evidence="2" key="1">
    <citation type="submission" date="2020-04" db="EMBL/GenBank/DDBJ databases">
        <authorList>
            <person name="Chiriac C."/>
            <person name="Salcher M."/>
            <person name="Ghai R."/>
            <person name="Kavagutti S V."/>
        </authorList>
    </citation>
    <scope>NUCLEOTIDE SEQUENCE</scope>
</reference>
<accession>A0A6J5KNS0</accession>
<proteinExistence type="predicted"/>
<feature type="transmembrane region" description="Helical" evidence="1">
    <location>
        <begin position="12"/>
        <end position="34"/>
    </location>
</feature>
<sequence>MNQSRKHSAIETVCSVASGFALSLAASPIVYPLFGHEFTFTQNVGITIVFTVLSLVRSYAIRRWFNALLHRAAQKIAEL</sequence>
<organism evidence="2">
    <name type="scientific">uncultured Caudovirales phage</name>
    <dbReference type="NCBI Taxonomy" id="2100421"/>
    <lineage>
        <taxon>Viruses</taxon>
        <taxon>Duplodnaviria</taxon>
        <taxon>Heunggongvirae</taxon>
        <taxon>Uroviricota</taxon>
        <taxon>Caudoviricetes</taxon>
        <taxon>Peduoviridae</taxon>
        <taxon>Maltschvirus</taxon>
        <taxon>Maltschvirus maltsch</taxon>
    </lineage>
</organism>
<feature type="transmembrane region" description="Helical" evidence="1">
    <location>
        <begin position="40"/>
        <end position="61"/>
    </location>
</feature>
<evidence type="ECO:0000256" key="1">
    <source>
        <dbReference type="SAM" id="Phobius"/>
    </source>
</evidence>
<keyword evidence="1" id="KW-0812">Transmembrane</keyword>
<dbReference type="InterPro" id="IPR055644">
    <property type="entry name" value="DUF7220"/>
</dbReference>
<evidence type="ECO:0000313" key="2">
    <source>
        <dbReference type="EMBL" id="CAB4122527.1"/>
    </source>
</evidence>
<dbReference type="EMBL" id="LR796163">
    <property type="protein sequence ID" value="CAB4122527.1"/>
    <property type="molecule type" value="Genomic_DNA"/>
</dbReference>
<name>A0A6J5KNS0_9CAUD</name>
<gene>
    <name evidence="2" type="ORF">UFOVP37_24</name>
</gene>
<keyword evidence="1" id="KW-0472">Membrane</keyword>
<protein>
    <submittedName>
        <fullName evidence="2">Uncharacterized protein</fullName>
    </submittedName>
</protein>
<keyword evidence="1" id="KW-1133">Transmembrane helix</keyword>
<dbReference type="Pfam" id="PF23858">
    <property type="entry name" value="DUF7220"/>
    <property type="match status" value="1"/>
</dbReference>